<feature type="compositionally biased region" description="Low complexity" evidence="1">
    <location>
        <begin position="135"/>
        <end position="144"/>
    </location>
</feature>
<evidence type="ECO:0000313" key="3">
    <source>
        <dbReference type="Proteomes" id="UP000823388"/>
    </source>
</evidence>
<comment type="caution">
    <text evidence="2">The sequence shown here is derived from an EMBL/GenBank/DDBJ whole genome shotgun (WGS) entry which is preliminary data.</text>
</comment>
<keyword evidence="3" id="KW-1185">Reference proteome</keyword>
<feature type="region of interest" description="Disordered" evidence="1">
    <location>
        <begin position="343"/>
        <end position="365"/>
    </location>
</feature>
<feature type="compositionally biased region" description="Pro residues" evidence="1">
    <location>
        <begin position="347"/>
        <end position="362"/>
    </location>
</feature>
<organism evidence="2 3">
    <name type="scientific">Panicum virgatum</name>
    <name type="common">Blackwell switchgrass</name>
    <dbReference type="NCBI Taxonomy" id="38727"/>
    <lineage>
        <taxon>Eukaryota</taxon>
        <taxon>Viridiplantae</taxon>
        <taxon>Streptophyta</taxon>
        <taxon>Embryophyta</taxon>
        <taxon>Tracheophyta</taxon>
        <taxon>Spermatophyta</taxon>
        <taxon>Magnoliopsida</taxon>
        <taxon>Liliopsida</taxon>
        <taxon>Poales</taxon>
        <taxon>Poaceae</taxon>
        <taxon>PACMAD clade</taxon>
        <taxon>Panicoideae</taxon>
        <taxon>Panicodae</taxon>
        <taxon>Paniceae</taxon>
        <taxon>Panicinae</taxon>
        <taxon>Panicum</taxon>
        <taxon>Panicum sect. Hiantes</taxon>
    </lineage>
</organism>
<reference evidence="2 3" key="1">
    <citation type="submission" date="2020-05" db="EMBL/GenBank/DDBJ databases">
        <title>WGS assembly of Panicum virgatum.</title>
        <authorList>
            <person name="Lovell J.T."/>
            <person name="Jenkins J."/>
            <person name="Shu S."/>
            <person name="Juenger T.E."/>
            <person name="Schmutz J."/>
        </authorList>
    </citation>
    <scope>NUCLEOTIDE SEQUENCE [LARGE SCALE GENOMIC DNA]</scope>
    <source>
        <strain evidence="3">cv. AP13</strain>
    </source>
</reference>
<accession>A0A8T0XYQ2</accession>
<gene>
    <name evidence="2" type="ORF">PVAP13_1KG431905</name>
</gene>
<dbReference type="AlphaFoldDB" id="A0A8T0XYQ2"/>
<feature type="compositionally biased region" description="Acidic residues" evidence="1">
    <location>
        <begin position="147"/>
        <end position="167"/>
    </location>
</feature>
<feature type="region of interest" description="Disordered" evidence="1">
    <location>
        <begin position="1"/>
        <end position="47"/>
    </location>
</feature>
<feature type="compositionally biased region" description="Pro residues" evidence="1">
    <location>
        <begin position="25"/>
        <end position="39"/>
    </location>
</feature>
<dbReference type="EMBL" id="CM029037">
    <property type="protein sequence ID" value="KAG2660379.1"/>
    <property type="molecule type" value="Genomic_DNA"/>
</dbReference>
<feature type="compositionally biased region" description="Acidic residues" evidence="1">
    <location>
        <begin position="109"/>
        <end position="124"/>
    </location>
</feature>
<feature type="compositionally biased region" description="Pro residues" evidence="1">
    <location>
        <begin position="125"/>
        <end position="134"/>
    </location>
</feature>
<evidence type="ECO:0000313" key="2">
    <source>
        <dbReference type="EMBL" id="KAG2660379.1"/>
    </source>
</evidence>
<protein>
    <submittedName>
        <fullName evidence="2">Uncharacterized protein</fullName>
    </submittedName>
</protein>
<proteinExistence type="predicted"/>
<feature type="region of interest" description="Disordered" evidence="1">
    <location>
        <begin position="109"/>
        <end position="171"/>
    </location>
</feature>
<sequence length="380" mass="42121">MARTRQTARKSTGGRAFARRTVPAPAEPVPAPAPAPVPAQPEEEVEEVPGRDYFFDEDQEGNIREVDADGNMQPSLPSPTPVHELGPPLAYFEAQVPAAAVARGGMWEGTDEEEEPLEMSEDEAPTPPPAPPAPAASVPAPAGGDPEGPEDPDDEDDDEDDQDDDPPEERAPYCVYTSFHEEGHFPLLLRDVLNELHNPVAPLYETRHYEEPALGDYYVTRVHIRVDTGPRGMMTVSAHNSSTPMATYRAAVSHAAMRALWFLNHTNRRDLESTDYQHLPRRARGTEHTELTLGEDEETRVNVTVRALAGVDTDLRSVVNQLDDTQGRLREAHHRIRQLEAQLAGEAPPPVPEEEPPLPALSPPRKRLHFCDHGYQNHFY</sequence>
<name>A0A8T0XYQ2_PANVG</name>
<dbReference type="Proteomes" id="UP000823388">
    <property type="component" value="Chromosome 1K"/>
</dbReference>
<feature type="region of interest" description="Disordered" evidence="1">
    <location>
        <begin position="59"/>
        <end position="86"/>
    </location>
</feature>
<evidence type="ECO:0000256" key="1">
    <source>
        <dbReference type="SAM" id="MobiDB-lite"/>
    </source>
</evidence>